<feature type="transmembrane region" description="Helical" evidence="10">
    <location>
        <begin position="120"/>
        <end position="142"/>
    </location>
</feature>
<evidence type="ECO:0000256" key="4">
    <source>
        <dbReference type="ARBA" id="ARBA00022989"/>
    </source>
</evidence>
<dbReference type="PROSITE" id="PS50262">
    <property type="entry name" value="G_PROTEIN_RECEP_F1_2"/>
    <property type="match status" value="1"/>
</dbReference>
<organism evidence="12 13">
    <name type="scientific">Podarcis muralis</name>
    <name type="common">Wall lizard</name>
    <name type="synonym">Lacerta muralis</name>
    <dbReference type="NCBI Taxonomy" id="64176"/>
    <lineage>
        <taxon>Eukaryota</taxon>
        <taxon>Metazoa</taxon>
        <taxon>Chordata</taxon>
        <taxon>Craniata</taxon>
        <taxon>Vertebrata</taxon>
        <taxon>Euteleostomi</taxon>
        <taxon>Lepidosauria</taxon>
        <taxon>Squamata</taxon>
        <taxon>Bifurcata</taxon>
        <taxon>Unidentata</taxon>
        <taxon>Episquamata</taxon>
        <taxon>Laterata</taxon>
        <taxon>Lacertibaenia</taxon>
        <taxon>Lacertidae</taxon>
        <taxon>Podarcis</taxon>
    </lineage>
</organism>
<name>A0A670JY39_PODMU</name>
<dbReference type="OMA" id="IFQQTTY"/>
<evidence type="ECO:0000256" key="7">
    <source>
        <dbReference type="ARBA" id="ARBA00023170"/>
    </source>
</evidence>
<feature type="transmembrane region" description="Helical" evidence="10">
    <location>
        <begin position="162"/>
        <end position="183"/>
    </location>
</feature>
<feature type="transmembrane region" description="Helical" evidence="10">
    <location>
        <begin position="78"/>
        <end position="100"/>
    </location>
</feature>
<reference evidence="12" key="1">
    <citation type="submission" date="2025-08" db="UniProtKB">
        <authorList>
            <consortium name="Ensembl"/>
        </authorList>
    </citation>
    <scope>IDENTIFICATION</scope>
</reference>
<feature type="transmembrane region" description="Helical" evidence="10">
    <location>
        <begin position="221"/>
        <end position="241"/>
    </location>
</feature>
<keyword evidence="8 9" id="KW-0807">Transducer</keyword>
<reference evidence="12" key="2">
    <citation type="submission" date="2025-09" db="UniProtKB">
        <authorList>
            <consortium name="Ensembl"/>
        </authorList>
    </citation>
    <scope>IDENTIFICATION</scope>
</reference>
<dbReference type="Proteomes" id="UP000472272">
    <property type="component" value="Unplaced"/>
</dbReference>
<evidence type="ECO:0000256" key="3">
    <source>
        <dbReference type="ARBA" id="ARBA00022692"/>
    </source>
</evidence>
<dbReference type="PRINTS" id="PR00237">
    <property type="entry name" value="GPCRRHODOPSN"/>
</dbReference>
<keyword evidence="13" id="KW-1185">Reference proteome</keyword>
<evidence type="ECO:0000256" key="5">
    <source>
        <dbReference type="ARBA" id="ARBA00023040"/>
    </source>
</evidence>
<evidence type="ECO:0000313" key="12">
    <source>
        <dbReference type="Ensembl" id="ENSPMRP00000029406.1"/>
    </source>
</evidence>
<feature type="transmembrane region" description="Helical" evidence="10">
    <location>
        <begin position="261"/>
        <end position="280"/>
    </location>
</feature>
<dbReference type="GO" id="GO:0005886">
    <property type="term" value="C:plasma membrane"/>
    <property type="evidence" value="ECO:0007669"/>
    <property type="project" value="UniProtKB-SubCell"/>
</dbReference>
<evidence type="ECO:0000256" key="1">
    <source>
        <dbReference type="ARBA" id="ARBA00004651"/>
    </source>
</evidence>
<evidence type="ECO:0000256" key="8">
    <source>
        <dbReference type="ARBA" id="ARBA00023224"/>
    </source>
</evidence>
<comment type="similarity">
    <text evidence="9">Belongs to the G-protein coupled receptor 1 family.</text>
</comment>
<dbReference type="AlphaFoldDB" id="A0A670JY39"/>
<keyword evidence="7 9" id="KW-0675">Receptor</keyword>
<dbReference type="SUPFAM" id="SSF81321">
    <property type="entry name" value="Family A G protein-coupled receptor-like"/>
    <property type="match status" value="1"/>
</dbReference>
<dbReference type="GeneTree" id="ENSGT01120000271896"/>
<dbReference type="PROSITE" id="PS00237">
    <property type="entry name" value="G_PROTEIN_RECEP_F1_1"/>
    <property type="match status" value="1"/>
</dbReference>
<evidence type="ECO:0000256" key="6">
    <source>
        <dbReference type="ARBA" id="ARBA00023136"/>
    </source>
</evidence>
<dbReference type="GO" id="GO:0004930">
    <property type="term" value="F:G protein-coupled receptor activity"/>
    <property type="evidence" value="ECO:0007669"/>
    <property type="project" value="UniProtKB-KW"/>
</dbReference>
<accession>A0A670JY39</accession>
<dbReference type="Ensembl" id="ENSPMRT00000031185.1">
    <property type="protein sequence ID" value="ENSPMRP00000029406.1"/>
    <property type="gene ID" value="ENSPMRG00000019010.1"/>
</dbReference>
<keyword evidence="2" id="KW-1003">Cell membrane</keyword>
<comment type="subcellular location">
    <subcellularLocation>
        <location evidence="1">Cell membrane</location>
        <topology evidence="1">Multi-pass membrane protein</topology>
    </subcellularLocation>
</comment>
<keyword evidence="3 9" id="KW-0812">Transmembrane</keyword>
<evidence type="ECO:0000313" key="13">
    <source>
        <dbReference type="Proteomes" id="UP000472272"/>
    </source>
</evidence>
<evidence type="ECO:0000256" key="10">
    <source>
        <dbReference type="SAM" id="Phobius"/>
    </source>
</evidence>
<keyword evidence="4 10" id="KW-1133">Transmembrane helix</keyword>
<evidence type="ECO:0000259" key="11">
    <source>
        <dbReference type="PROSITE" id="PS50262"/>
    </source>
</evidence>
<dbReference type="Gene3D" id="1.20.1070.10">
    <property type="entry name" value="Rhodopsin 7-helix transmembrane proteins"/>
    <property type="match status" value="1"/>
</dbReference>
<dbReference type="Pfam" id="PF00001">
    <property type="entry name" value="7tm_1"/>
    <property type="match status" value="1"/>
</dbReference>
<dbReference type="InterPro" id="IPR017452">
    <property type="entry name" value="GPCR_Rhodpsn_7TM"/>
</dbReference>
<evidence type="ECO:0000256" key="2">
    <source>
        <dbReference type="ARBA" id="ARBA00022475"/>
    </source>
</evidence>
<keyword evidence="5 9" id="KW-0297">G-protein coupled receptor</keyword>
<feature type="transmembrane region" description="Helical" evidence="10">
    <location>
        <begin position="6"/>
        <end position="29"/>
    </location>
</feature>
<dbReference type="PANTHER" id="PTHR22750">
    <property type="entry name" value="G-PROTEIN COUPLED RECEPTOR"/>
    <property type="match status" value="1"/>
</dbReference>
<evidence type="ECO:0000256" key="9">
    <source>
        <dbReference type="RuleBase" id="RU000688"/>
    </source>
</evidence>
<protein>
    <recommendedName>
        <fullName evidence="11">G-protein coupled receptors family 1 profile domain-containing protein</fullName>
    </recommendedName>
</protein>
<feature type="domain" description="G-protein coupled receptors family 1 profile" evidence="11">
    <location>
        <begin position="20"/>
        <end position="277"/>
    </location>
</feature>
<feature type="transmembrane region" description="Helical" evidence="10">
    <location>
        <begin position="36"/>
        <end position="58"/>
    </location>
</feature>
<proteinExistence type="inferred from homology"/>
<sequence>MGNVGFGVLLAILASLILVMNALVVVALVRLISKGGCLGLCFVLNLAVADFLVGFTITSLITEELSGSEYQTPRKHCLLRMACITCPSAASIFTVILVTFDRYLAVKHPFQYFKIMRSPVVGACITGLWLLACLVGFLPVMAHSFQADGYTGLCTFFRVFQPTYMLTFFCVAFFPAFFVFIYFHCHLLKIASLHAQQIREREHIGLEAACRVPQPSSDTKALRTITILVGCFVLSWSPFFVGSIVQVACQHCSLQRLLEKYLWVMGLCNSLANPLVYAYWQKEVRLQIYQMCLCMRSRVFPLFRADSHPPIPTSSHVATALSGRNSCIV</sequence>
<dbReference type="InterPro" id="IPR000276">
    <property type="entry name" value="GPCR_Rhodpsn"/>
</dbReference>
<keyword evidence="6 10" id="KW-0472">Membrane</keyword>